<dbReference type="GO" id="GO:0046677">
    <property type="term" value="P:response to antibiotic"/>
    <property type="evidence" value="ECO:0007669"/>
    <property type="project" value="InterPro"/>
</dbReference>
<dbReference type="SUPFAM" id="SSF56601">
    <property type="entry name" value="beta-lactamase/transpeptidase-like"/>
    <property type="match status" value="1"/>
</dbReference>
<sequence>MTRLTQAARAVERTAEDAGITAHVHARRVDDVEDEIAVGADVAVPMASLYKVAVAGTWAALVTAGELDPLAEVVLDPTDRTAGPTGVSALQDRVVLTQRDCVRLSLAASDNACAAAVLSLVGADAVQTWLVGAGCRSTDARRGTADAMRAVVAETGGRDLGQALALLADPAADRTTSEYDPALTSSSTARDLTTMLAHLWREESALPVREAMRRQVWRHRVASGFPHDDVVVAGKTGTLGRLRHEIAVVEIPGEVPVAVSVLTRSLRPESHQPRVDTAIGVIARTAVHPLRRPAPSGAELGG</sequence>
<dbReference type="InterPro" id="IPR012338">
    <property type="entry name" value="Beta-lactam/transpept-like"/>
</dbReference>
<dbReference type="InterPro" id="IPR000871">
    <property type="entry name" value="Beta-lactam_class-A"/>
</dbReference>
<dbReference type="GO" id="GO:0030655">
    <property type="term" value="P:beta-lactam antibiotic catabolic process"/>
    <property type="evidence" value="ECO:0007669"/>
    <property type="project" value="InterPro"/>
</dbReference>
<accession>A0A5P8FIG2</accession>
<proteinExistence type="predicted"/>
<gene>
    <name evidence="2" type="ORF">EEW87_001330</name>
</gene>
<dbReference type="InterPro" id="IPR045155">
    <property type="entry name" value="Beta-lactam_cat"/>
</dbReference>
<protein>
    <submittedName>
        <fullName evidence="2">Serine hydrolase</fullName>
    </submittedName>
</protein>
<dbReference type="KEGG" id="jme:EEW87_001330"/>
<evidence type="ECO:0000259" key="1">
    <source>
        <dbReference type="Pfam" id="PF13354"/>
    </source>
</evidence>
<dbReference type="PANTHER" id="PTHR35333">
    <property type="entry name" value="BETA-LACTAMASE"/>
    <property type="match status" value="1"/>
</dbReference>
<dbReference type="AlphaFoldDB" id="A0A5P8FIG2"/>
<dbReference type="EMBL" id="CP044548">
    <property type="protein sequence ID" value="QFQ29266.2"/>
    <property type="molecule type" value="Genomic_DNA"/>
</dbReference>
<dbReference type="PANTHER" id="PTHR35333:SF3">
    <property type="entry name" value="BETA-LACTAMASE-TYPE TRANSPEPTIDASE FOLD CONTAINING PROTEIN"/>
    <property type="match status" value="1"/>
</dbReference>
<dbReference type="Gene3D" id="3.40.710.10">
    <property type="entry name" value="DD-peptidase/beta-lactamase superfamily"/>
    <property type="match status" value="1"/>
</dbReference>
<dbReference type="RefSeq" id="WP_123092417.1">
    <property type="nucleotide sequence ID" value="NZ_CP044548.2"/>
</dbReference>
<dbReference type="GO" id="GO:0008800">
    <property type="term" value="F:beta-lactamase activity"/>
    <property type="evidence" value="ECO:0007669"/>
    <property type="project" value="InterPro"/>
</dbReference>
<keyword evidence="2" id="KW-0378">Hydrolase</keyword>
<name>A0A5P8FIG2_9MICO</name>
<feature type="domain" description="Beta-lactamase class A catalytic" evidence="1">
    <location>
        <begin position="27"/>
        <end position="263"/>
    </location>
</feature>
<dbReference type="Proteomes" id="UP000271708">
    <property type="component" value="Chromosome"/>
</dbReference>
<evidence type="ECO:0000313" key="2">
    <source>
        <dbReference type="EMBL" id="QFQ29266.2"/>
    </source>
</evidence>
<organism evidence="2 3">
    <name type="scientific">Janibacter melonis</name>
    <dbReference type="NCBI Taxonomy" id="262209"/>
    <lineage>
        <taxon>Bacteria</taxon>
        <taxon>Bacillati</taxon>
        <taxon>Actinomycetota</taxon>
        <taxon>Actinomycetes</taxon>
        <taxon>Micrococcales</taxon>
        <taxon>Intrasporangiaceae</taxon>
        <taxon>Janibacter</taxon>
    </lineage>
</organism>
<reference evidence="2 3" key="1">
    <citation type="submission" date="2019-09" db="EMBL/GenBank/DDBJ databases">
        <title>Complete Genome Sequence of Janibacter melonis M714 with both human health impact and industrial applications.</title>
        <authorList>
            <person name="Jin M."/>
            <person name="Zhao Q.R."/>
        </authorList>
    </citation>
    <scope>NUCLEOTIDE SEQUENCE [LARGE SCALE GENOMIC DNA]</scope>
    <source>
        <strain evidence="2 3">M714</strain>
    </source>
</reference>
<dbReference type="Pfam" id="PF13354">
    <property type="entry name" value="Beta-lactamase2"/>
    <property type="match status" value="1"/>
</dbReference>
<evidence type="ECO:0000313" key="3">
    <source>
        <dbReference type="Proteomes" id="UP000271708"/>
    </source>
</evidence>
<dbReference type="GeneID" id="59163075"/>